<dbReference type="Proteomes" id="UP000824214">
    <property type="component" value="Unassembled WGS sequence"/>
</dbReference>
<organism evidence="1 2">
    <name type="scientific">Candidatus Acutalibacter ornithocaccae</name>
    <dbReference type="NCBI Taxonomy" id="2838416"/>
    <lineage>
        <taxon>Bacteria</taxon>
        <taxon>Bacillati</taxon>
        <taxon>Bacillota</taxon>
        <taxon>Clostridia</taxon>
        <taxon>Eubacteriales</taxon>
        <taxon>Acutalibacteraceae</taxon>
        <taxon>Acutalibacter</taxon>
    </lineage>
</organism>
<dbReference type="AlphaFoldDB" id="A0A9D2RY33"/>
<sequence length="63" mass="7013">MLEALQQSRVCLEDGPTVLVLSHKGKRVQVQVTQEGDFLKLSTGRVWKRAVKLPARALGEKGR</sequence>
<proteinExistence type="predicted"/>
<protein>
    <submittedName>
        <fullName evidence="1">Uncharacterized protein</fullName>
    </submittedName>
</protein>
<comment type="caution">
    <text evidence="1">The sequence shown here is derived from an EMBL/GenBank/DDBJ whole genome shotgun (WGS) entry which is preliminary data.</text>
</comment>
<name>A0A9D2RY33_9FIRM</name>
<reference evidence="1" key="1">
    <citation type="journal article" date="2021" name="PeerJ">
        <title>Extensive microbial diversity within the chicken gut microbiome revealed by metagenomics and culture.</title>
        <authorList>
            <person name="Gilroy R."/>
            <person name="Ravi A."/>
            <person name="Getino M."/>
            <person name="Pursley I."/>
            <person name="Horton D.L."/>
            <person name="Alikhan N.F."/>
            <person name="Baker D."/>
            <person name="Gharbi K."/>
            <person name="Hall N."/>
            <person name="Watson M."/>
            <person name="Adriaenssens E.M."/>
            <person name="Foster-Nyarko E."/>
            <person name="Jarju S."/>
            <person name="Secka A."/>
            <person name="Antonio M."/>
            <person name="Oren A."/>
            <person name="Chaudhuri R.R."/>
            <person name="La Ragione R."/>
            <person name="Hildebrand F."/>
            <person name="Pallen M.J."/>
        </authorList>
    </citation>
    <scope>NUCLEOTIDE SEQUENCE</scope>
    <source>
        <strain evidence="1">ChiBcolR8-3208</strain>
    </source>
</reference>
<gene>
    <name evidence="1" type="ORF">H9942_03090</name>
</gene>
<evidence type="ECO:0000313" key="1">
    <source>
        <dbReference type="EMBL" id="HJB37038.1"/>
    </source>
</evidence>
<evidence type="ECO:0000313" key="2">
    <source>
        <dbReference type="Proteomes" id="UP000824214"/>
    </source>
</evidence>
<accession>A0A9D2RY33</accession>
<dbReference type="EMBL" id="DWXZ01000054">
    <property type="protein sequence ID" value="HJB37038.1"/>
    <property type="molecule type" value="Genomic_DNA"/>
</dbReference>
<reference evidence="1" key="2">
    <citation type="submission" date="2021-04" db="EMBL/GenBank/DDBJ databases">
        <authorList>
            <person name="Gilroy R."/>
        </authorList>
    </citation>
    <scope>NUCLEOTIDE SEQUENCE</scope>
    <source>
        <strain evidence="1">ChiBcolR8-3208</strain>
    </source>
</reference>